<proteinExistence type="inferred from homology"/>
<dbReference type="Pfam" id="PF04085">
    <property type="entry name" value="MreC"/>
    <property type="match status" value="1"/>
</dbReference>
<dbReference type="RefSeq" id="WP_053550047.1">
    <property type="nucleotide sequence ID" value="NZ_CP010802.1"/>
</dbReference>
<keyword evidence="3 5" id="KW-0133">Cell shape</keyword>
<dbReference type="GO" id="GO:0008360">
    <property type="term" value="P:regulation of cell shape"/>
    <property type="evidence" value="ECO:0007669"/>
    <property type="project" value="UniProtKB-KW"/>
</dbReference>
<dbReference type="KEGG" id="des:DSOUD_1105"/>
<dbReference type="Proteomes" id="UP000057158">
    <property type="component" value="Chromosome"/>
</dbReference>
<dbReference type="InterPro" id="IPR042175">
    <property type="entry name" value="Cell/Rod_MreC_2"/>
</dbReference>
<keyword evidence="6" id="KW-0175">Coiled coil</keyword>
<dbReference type="EMBL" id="CP010802">
    <property type="protein sequence ID" value="ALC15887.1"/>
    <property type="molecule type" value="Genomic_DNA"/>
</dbReference>
<dbReference type="OrthoDB" id="9808025at2"/>
<evidence type="ECO:0000313" key="8">
    <source>
        <dbReference type="EMBL" id="ALC15887.1"/>
    </source>
</evidence>
<accession>A0A0M4DGB7</accession>
<evidence type="ECO:0000259" key="7">
    <source>
        <dbReference type="Pfam" id="PF04085"/>
    </source>
</evidence>
<gene>
    <name evidence="8" type="primary">mreC</name>
    <name evidence="8" type="ORF">DSOUD_1105</name>
</gene>
<evidence type="ECO:0000256" key="5">
    <source>
        <dbReference type="PIRNR" id="PIRNR038471"/>
    </source>
</evidence>
<evidence type="ECO:0000256" key="1">
    <source>
        <dbReference type="ARBA" id="ARBA00009369"/>
    </source>
</evidence>
<dbReference type="AlphaFoldDB" id="A0A0M4DGB7"/>
<dbReference type="PANTHER" id="PTHR34138">
    <property type="entry name" value="CELL SHAPE-DETERMINING PROTEIN MREC"/>
    <property type="match status" value="1"/>
</dbReference>
<reference evidence="8 9" key="1">
    <citation type="submission" date="2015-07" db="EMBL/GenBank/DDBJ databases">
        <title>Isolation and Genomic Characterization of a Novel Halophilic Metal-Reducing Deltaproteobacterium from the Deep Subsurface.</title>
        <authorList>
            <person name="Badalamenti J.P."/>
            <person name="Summers Z.M."/>
            <person name="Gralnick J.A."/>
            <person name="Bond D.R."/>
        </authorList>
    </citation>
    <scope>NUCLEOTIDE SEQUENCE [LARGE SCALE GENOMIC DNA]</scope>
    <source>
        <strain evidence="8 9">WTL</strain>
    </source>
</reference>
<dbReference type="Gene3D" id="2.40.10.350">
    <property type="entry name" value="Rod shape-determining protein MreC, domain 2"/>
    <property type="match status" value="1"/>
</dbReference>
<dbReference type="GO" id="GO:0005886">
    <property type="term" value="C:plasma membrane"/>
    <property type="evidence" value="ECO:0007669"/>
    <property type="project" value="TreeGrafter"/>
</dbReference>
<feature type="domain" description="Rod shape-determining protein MreC beta-barrel core" evidence="7">
    <location>
        <begin position="123"/>
        <end position="267"/>
    </location>
</feature>
<evidence type="ECO:0000313" key="9">
    <source>
        <dbReference type="Proteomes" id="UP000057158"/>
    </source>
</evidence>
<dbReference type="PATRIC" id="fig|1603606.3.peg.1210"/>
<protein>
    <recommendedName>
        <fullName evidence="2 5">Cell shape-determining protein MreC</fullName>
    </recommendedName>
    <alternativeName>
        <fullName evidence="4 5">Cell shape protein MreC</fullName>
    </alternativeName>
</protein>
<evidence type="ECO:0000256" key="6">
    <source>
        <dbReference type="SAM" id="Coils"/>
    </source>
</evidence>
<keyword evidence="9" id="KW-1185">Reference proteome</keyword>
<comment type="similarity">
    <text evidence="1 5">Belongs to the MreC family.</text>
</comment>
<feature type="coiled-coil region" evidence="6">
    <location>
        <begin position="70"/>
        <end position="97"/>
    </location>
</feature>
<dbReference type="InterPro" id="IPR055342">
    <property type="entry name" value="MreC_beta-barrel_core"/>
</dbReference>
<dbReference type="PANTHER" id="PTHR34138:SF1">
    <property type="entry name" value="CELL SHAPE-DETERMINING PROTEIN MREC"/>
    <property type="match status" value="1"/>
</dbReference>
<name>A0A0M4DGB7_9BACT</name>
<dbReference type="NCBIfam" id="TIGR00219">
    <property type="entry name" value="mreC"/>
    <property type="match status" value="1"/>
</dbReference>
<evidence type="ECO:0000256" key="4">
    <source>
        <dbReference type="ARBA" id="ARBA00032089"/>
    </source>
</evidence>
<evidence type="ECO:0000256" key="2">
    <source>
        <dbReference type="ARBA" id="ARBA00013855"/>
    </source>
</evidence>
<sequence length="272" mass="30113">MLELFRKYRTPLLAGCLVLVALLLFSVNLRRRPRTTLFEKAILQITAPLLEGIDSACEFVADTWSHYLWLVETSRRNEALLTENRSMRQELDALQEVRLANERLRSLLDFKEEVALPALPAQVIAEDSSSWFRTVVIDKGSEDGVREGLPVVVPEGAVGRVIKCAPRQARVLLVTDASSSVATLVQRNRTRGICRGQGDVLALEFALRQEDIAVGDQIVTSGTGGVFPKGLTLGRVSVVDQGGYGLFQTVTVIPAVDFSRLEEVLVLLREER</sequence>
<dbReference type="InterPro" id="IPR007221">
    <property type="entry name" value="MreC"/>
</dbReference>
<dbReference type="InterPro" id="IPR042177">
    <property type="entry name" value="Cell/Rod_1"/>
</dbReference>
<dbReference type="PIRSF" id="PIRSF038471">
    <property type="entry name" value="MreC"/>
    <property type="match status" value="1"/>
</dbReference>
<comment type="function">
    <text evidence="5">Involved in formation and maintenance of cell shape.</text>
</comment>
<evidence type="ECO:0000256" key="3">
    <source>
        <dbReference type="ARBA" id="ARBA00022960"/>
    </source>
</evidence>
<dbReference type="STRING" id="1603606.DSOUD_1105"/>
<dbReference type="Gene3D" id="2.40.10.340">
    <property type="entry name" value="Rod shape-determining protein MreC, domain 1"/>
    <property type="match status" value="1"/>
</dbReference>
<organism evidence="8 9">
    <name type="scientific">Desulfuromonas soudanensis</name>
    <dbReference type="NCBI Taxonomy" id="1603606"/>
    <lineage>
        <taxon>Bacteria</taxon>
        <taxon>Pseudomonadati</taxon>
        <taxon>Thermodesulfobacteriota</taxon>
        <taxon>Desulfuromonadia</taxon>
        <taxon>Desulfuromonadales</taxon>
        <taxon>Desulfuromonadaceae</taxon>
        <taxon>Desulfuromonas</taxon>
    </lineage>
</organism>